<evidence type="ECO:0000256" key="5">
    <source>
        <dbReference type="ARBA" id="ARBA00022692"/>
    </source>
</evidence>
<comment type="subcellular location">
    <subcellularLocation>
        <location evidence="1">Membrane</location>
        <topology evidence="1">Multi-pass membrane protein</topology>
    </subcellularLocation>
</comment>
<name>A0A8B6XB95_9BURK</name>
<keyword evidence="8" id="KW-0560">Oxidoreductase</keyword>
<evidence type="ECO:0000256" key="11">
    <source>
        <dbReference type="ARBA" id="ARBA00023136"/>
    </source>
</evidence>
<keyword evidence="7" id="KW-1133">Transmembrane helix</keyword>
<evidence type="ECO:0000256" key="8">
    <source>
        <dbReference type="ARBA" id="ARBA00023002"/>
    </source>
</evidence>
<feature type="domain" description="Fatty acid desaturase" evidence="12">
    <location>
        <begin position="95"/>
        <end position="387"/>
    </location>
</feature>
<reference evidence="14" key="1">
    <citation type="journal article" date="2004" name="Annu. Rev. Nutr.">
        <title>Structure, function, and dietary regulation of delta6, delta5, and delta9 desaturases.</title>
        <authorList>
            <person name="Nakamura M.T."/>
            <person name="Nara T.Y."/>
        </authorList>
    </citation>
    <scope>NUCLEOTIDE SEQUENCE</scope>
</reference>
<dbReference type="RefSeq" id="WP_084544843.1">
    <property type="nucleotide sequence ID" value="NZ_AXWS01000008.1"/>
</dbReference>
<dbReference type="Pfam" id="PF00487">
    <property type="entry name" value="FA_desaturase"/>
    <property type="match status" value="1"/>
</dbReference>
<organism evidence="13 14">
    <name type="scientific">Derxia gummosa DSM 723</name>
    <dbReference type="NCBI Taxonomy" id="1121388"/>
    <lineage>
        <taxon>Bacteria</taxon>
        <taxon>Pseudomonadati</taxon>
        <taxon>Pseudomonadota</taxon>
        <taxon>Betaproteobacteria</taxon>
        <taxon>Burkholderiales</taxon>
        <taxon>Alcaligenaceae</taxon>
        <taxon>Derxia</taxon>
    </lineage>
</organism>
<sequence length="416" mass="47211">MTITAESSPPLSLAAAFTTHRTALLPDPAPAAPGARAANDASPLPPGFDAAAFKRDLDELRERVVADLGPRDLAHLRRVEWRGRLATLAGYATLWLPPNPLTAFCLSFGQITRWGLAHHILHRGYDRVPGVEPRHTSKLFARGKRRWLDWFDWIHPDAWHREHNVLHHYYTGEQGDPDLIERNVEWVRESKAPKALKYLLVLLTGLTWRFTYYAPSTISVVDPDDTSKAAPAGAKGISVRDLFRFGRPQVRKLWKSCYLPYALAHFVALPALFLPFGSDVALFVLGNKLLAEALLNLHSFMVIGPNHSGEDLCRFDQHIGSREEFYVHQVLGSANYATGHDLGDHAQIWLNYQIEHHLFPDLPALKYQEIQPEVKRICLRHGLPYVQESIVERFRKMVDIWVGNTSMKKVRVFPAR</sequence>
<keyword evidence="4" id="KW-0349">Heme</keyword>
<dbReference type="InterPro" id="IPR012171">
    <property type="entry name" value="Fatty_acid_desaturase"/>
</dbReference>
<evidence type="ECO:0000256" key="9">
    <source>
        <dbReference type="ARBA" id="ARBA00023004"/>
    </source>
</evidence>
<keyword evidence="5" id="KW-0812">Transmembrane</keyword>
<evidence type="ECO:0000313" key="14">
    <source>
        <dbReference type="RefSeq" id="WP_084544843.1"/>
    </source>
</evidence>
<dbReference type="PANTHER" id="PTHR19353:SF30">
    <property type="entry name" value="DELTA 8-(E)-SPHINGOLIPID DESATURASE"/>
    <property type="match status" value="1"/>
</dbReference>
<evidence type="ECO:0000256" key="1">
    <source>
        <dbReference type="ARBA" id="ARBA00004141"/>
    </source>
</evidence>
<evidence type="ECO:0000256" key="4">
    <source>
        <dbReference type="ARBA" id="ARBA00022617"/>
    </source>
</evidence>
<evidence type="ECO:0000313" key="13">
    <source>
        <dbReference type="Proteomes" id="UP000675920"/>
    </source>
</evidence>
<keyword evidence="11" id="KW-0472">Membrane</keyword>
<keyword evidence="10" id="KW-0443">Lipid metabolism</keyword>
<accession>A0A8B6XB95</accession>
<keyword evidence="6" id="KW-0479">Metal-binding</keyword>
<evidence type="ECO:0000256" key="7">
    <source>
        <dbReference type="ARBA" id="ARBA00022989"/>
    </source>
</evidence>
<keyword evidence="13" id="KW-1185">Reference proteome</keyword>
<keyword evidence="9" id="KW-0408">Iron</keyword>
<evidence type="ECO:0000256" key="2">
    <source>
        <dbReference type="ARBA" id="ARBA00005189"/>
    </source>
</evidence>
<protein>
    <submittedName>
        <fullName evidence="14">Fatty acid desaturase family protein</fullName>
        <ecNumber evidence="14">1.14.19.-</ecNumber>
    </submittedName>
</protein>
<dbReference type="GO" id="GO:0046872">
    <property type="term" value="F:metal ion binding"/>
    <property type="evidence" value="ECO:0007669"/>
    <property type="project" value="UniProtKB-KW"/>
</dbReference>
<dbReference type="Proteomes" id="UP000675920">
    <property type="component" value="Unplaced"/>
</dbReference>
<comment type="pathway">
    <text evidence="2">Lipid metabolism.</text>
</comment>
<evidence type="ECO:0000256" key="3">
    <source>
        <dbReference type="ARBA" id="ARBA00009295"/>
    </source>
</evidence>
<evidence type="ECO:0000256" key="6">
    <source>
        <dbReference type="ARBA" id="ARBA00022723"/>
    </source>
</evidence>
<dbReference type="EC" id="1.14.19.-" evidence="14"/>
<dbReference type="GO" id="GO:0006629">
    <property type="term" value="P:lipid metabolic process"/>
    <property type="evidence" value="ECO:0007669"/>
    <property type="project" value="UniProtKB-KW"/>
</dbReference>
<dbReference type="InterPro" id="IPR005804">
    <property type="entry name" value="FA_desaturase_dom"/>
</dbReference>
<dbReference type="GO" id="GO:0016020">
    <property type="term" value="C:membrane"/>
    <property type="evidence" value="ECO:0007669"/>
    <property type="project" value="UniProtKB-SubCell"/>
</dbReference>
<evidence type="ECO:0000256" key="10">
    <source>
        <dbReference type="ARBA" id="ARBA00023098"/>
    </source>
</evidence>
<dbReference type="PANTHER" id="PTHR19353">
    <property type="entry name" value="FATTY ACID DESATURASE 2"/>
    <property type="match status" value="1"/>
</dbReference>
<dbReference type="GO" id="GO:0016717">
    <property type="term" value="F:oxidoreductase activity, acting on paired donors, with oxidation of a pair of donors resulting in the reduction of molecular oxygen to two molecules of water"/>
    <property type="evidence" value="ECO:0007669"/>
    <property type="project" value="TreeGrafter"/>
</dbReference>
<reference evidence="14" key="2">
    <citation type="submission" date="2025-08" db="UniProtKB">
        <authorList>
            <consortium name="RefSeq"/>
        </authorList>
    </citation>
    <scope>IDENTIFICATION</scope>
</reference>
<dbReference type="AlphaFoldDB" id="A0A8B6XB95"/>
<evidence type="ECO:0000259" key="12">
    <source>
        <dbReference type="Pfam" id="PF00487"/>
    </source>
</evidence>
<comment type="similarity">
    <text evidence="3">Belongs to the fatty acid desaturase type 1 family.</text>
</comment>
<proteinExistence type="inferred from homology"/>
<dbReference type="OrthoDB" id="104711at2"/>